<sequence>MKHTPASLLTSTDREPRGGASAAEGPAGLRVPPAGQENPQALRLLGRRTTDILIAMASGPARDQVFEALILAGYLRVEAVDSLSQAMAILRAERPLANRLFMASAEALRPEERADILALQQDLGDLHDLPVALLGATPPPQVPDPAEALIRNLPIPSTGTQEWLEALDELAGLV</sequence>
<reference evidence="2" key="1">
    <citation type="submission" date="2016-10" db="EMBL/GenBank/DDBJ databases">
        <title>Sequence of Gallionella enrichment culture.</title>
        <authorList>
            <person name="Poehlein A."/>
            <person name="Muehling M."/>
            <person name="Daniel R."/>
        </authorList>
    </citation>
    <scope>NUCLEOTIDE SEQUENCE</scope>
</reference>
<gene>
    <name evidence="2" type="ORF">GALL_552000</name>
</gene>
<evidence type="ECO:0000313" key="2">
    <source>
        <dbReference type="EMBL" id="OIQ63260.1"/>
    </source>
</evidence>
<name>A0A1J5P737_9ZZZZ</name>
<evidence type="ECO:0000256" key="1">
    <source>
        <dbReference type="SAM" id="MobiDB-lite"/>
    </source>
</evidence>
<organism evidence="2">
    <name type="scientific">mine drainage metagenome</name>
    <dbReference type="NCBI Taxonomy" id="410659"/>
    <lineage>
        <taxon>unclassified sequences</taxon>
        <taxon>metagenomes</taxon>
        <taxon>ecological metagenomes</taxon>
    </lineage>
</organism>
<dbReference type="AlphaFoldDB" id="A0A1J5P737"/>
<feature type="region of interest" description="Disordered" evidence="1">
    <location>
        <begin position="1"/>
        <end position="36"/>
    </location>
</feature>
<proteinExistence type="predicted"/>
<accession>A0A1J5P737</accession>
<dbReference type="EMBL" id="MLJW01009161">
    <property type="protein sequence ID" value="OIQ63260.1"/>
    <property type="molecule type" value="Genomic_DNA"/>
</dbReference>
<protein>
    <submittedName>
        <fullName evidence="2">Uncharacterized protein</fullName>
    </submittedName>
</protein>
<comment type="caution">
    <text evidence="2">The sequence shown here is derived from an EMBL/GenBank/DDBJ whole genome shotgun (WGS) entry which is preliminary data.</text>
</comment>